<gene>
    <name evidence="4" type="ORF">AVDCRST_MAG88-1959</name>
</gene>
<accession>A0A6J4V365</accession>
<dbReference type="InterPro" id="IPR000825">
    <property type="entry name" value="SUF_FeS_clus_asmbl_SufBD_core"/>
</dbReference>
<dbReference type="PANTHER" id="PTHR30508">
    <property type="entry name" value="FES CLUSTER ASSEMBLY PROTEIN SUF"/>
    <property type="match status" value="1"/>
</dbReference>
<feature type="domain" description="SUF system FeS cluster assembly SufBD N-terminal" evidence="3">
    <location>
        <begin position="114"/>
        <end position="190"/>
    </location>
</feature>
<dbReference type="InterPro" id="IPR045595">
    <property type="entry name" value="SufBD_N"/>
</dbReference>
<dbReference type="Pfam" id="PF19295">
    <property type="entry name" value="SufBD_N"/>
    <property type="match status" value="1"/>
</dbReference>
<dbReference type="GO" id="GO:0016226">
    <property type="term" value="P:iron-sulfur cluster assembly"/>
    <property type="evidence" value="ECO:0007669"/>
    <property type="project" value="InterPro"/>
</dbReference>
<dbReference type="PANTHER" id="PTHR30508:SF1">
    <property type="entry name" value="UPF0051 PROTEIN ABCI8, CHLOROPLASTIC-RELATED"/>
    <property type="match status" value="1"/>
</dbReference>
<reference evidence="4" key="1">
    <citation type="submission" date="2020-02" db="EMBL/GenBank/DDBJ databases">
        <authorList>
            <person name="Meier V. D."/>
        </authorList>
    </citation>
    <scope>NUCLEOTIDE SEQUENCE</scope>
    <source>
        <strain evidence="4">AVDCRST_MAG88</strain>
    </source>
</reference>
<comment type="similarity">
    <text evidence="1">Belongs to the iron-sulfur cluster assembly SufBD family.</text>
</comment>
<dbReference type="SUPFAM" id="SSF101960">
    <property type="entry name" value="Stabilizer of iron transporter SufD"/>
    <property type="match status" value="1"/>
</dbReference>
<dbReference type="InterPro" id="IPR037284">
    <property type="entry name" value="SUF_FeS_clus_asmbl_SufBD_sf"/>
</dbReference>
<protein>
    <submittedName>
        <fullName evidence="4">Iron-sulfur cluster assembly protein SufD</fullName>
    </submittedName>
</protein>
<dbReference type="NCBIfam" id="TIGR01981">
    <property type="entry name" value="sufD"/>
    <property type="match status" value="1"/>
</dbReference>
<name>A0A6J4V365_9BACT</name>
<dbReference type="EMBL" id="CADCWM010000529">
    <property type="protein sequence ID" value="CAA9566698.1"/>
    <property type="molecule type" value="Genomic_DNA"/>
</dbReference>
<evidence type="ECO:0000259" key="2">
    <source>
        <dbReference type="Pfam" id="PF01458"/>
    </source>
</evidence>
<feature type="domain" description="SUF system FeS cluster assembly SufBD core" evidence="2">
    <location>
        <begin position="197"/>
        <end position="430"/>
    </location>
</feature>
<dbReference type="InterPro" id="IPR011542">
    <property type="entry name" value="SUF_FeS_clus_asmbl_SufD"/>
</dbReference>
<evidence type="ECO:0000256" key="1">
    <source>
        <dbReference type="ARBA" id="ARBA00043967"/>
    </source>
</evidence>
<evidence type="ECO:0000259" key="3">
    <source>
        <dbReference type="Pfam" id="PF19295"/>
    </source>
</evidence>
<dbReference type="InterPro" id="IPR055346">
    <property type="entry name" value="Fe-S_cluster_assembly_SufBD"/>
</dbReference>
<dbReference type="AlphaFoldDB" id="A0A6J4V365"/>
<organism evidence="4">
    <name type="scientific">uncultured Thermomicrobiales bacterium</name>
    <dbReference type="NCBI Taxonomy" id="1645740"/>
    <lineage>
        <taxon>Bacteria</taxon>
        <taxon>Pseudomonadati</taxon>
        <taxon>Thermomicrobiota</taxon>
        <taxon>Thermomicrobia</taxon>
        <taxon>Thermomicrobiales</taxon>
        <taxon>environmental samples</taxon>
    </lineage>
</organism>
<sequence length="467" mass="51425">MSTTLARTTEAQTRGFTREAVEALSRAKGEPEWALEARLAAFDIYEAAPMPTTQDEEWRRTSIRALKLDQVRPFGANGGAVASLDEVPAEARAGLELGGVDGRSPRAGLLVQHNSEVIYTALDEAVAARGVIFESMDEAVRRHPDIVRRYFMTEAVKPTHDKFAALHGAFWSGGTFIYVPRNVAVELPLQSRIWAEADAPAVMAHTLIVAEEGAQVAFIDEFVSPTAESAGAQGFSNGAVELYTGAGAQIRYFSVQDWGRHVYHFNTQRVVADRDSTTNSLTILLGSKLTKANVESALDGPGASSEMLGIYFGDGTQHFDQHTMQDHRKPHTTSDLLFKGVLRDRGRSVFAGLIRVEPGAQRTDAYQANRNLMLSEHARVDSMPKLEIGANDVRCTHGATMGQVEPEYLFYLQSRGLERAEAERLIVEGFLDEIVQRIPLEEVRDRLAVAIQQKMGLPPKNKEDYAV</sequence>
<dbReference type="Pfam" id="PF01458">
    <property type="entry name" value="SUFBD_core"/>
    <property type="match status" value="1"/>
</dbReference>
<evidence type="ECO:0000313" key="4">
    <source>
        <dbReference type="EMBL" id="CAA9566698.1"/>
    </source>
</evidence>
<proteinExistence type="inferred from homology"/>